<evidence type="ECO:0000313" key="4">
    <source>
        <dbReference type="Proteomes" id="UP000002899"/>
    </source>
</evidence>
<dbReference type="KEGG" id="bmic:BMR1_01G02591"/>
<evidence type="ECO:0000313" key="3">
    <source>
        <dbReference type="EMBL" id="SIO73393.1"/>
    </source>
</evidence>
<dbReference type="Proteomes" id="UP000002899">
    <property type="component" value="Chromosome I"/>
</dbReference>
<accession>A0A1N6LWZ9</accession>
<name>A0A1N6LWZ9_BABMR</name>
<keyword evidence="4" id="KW-1185">Reference proteome</keyword>
<feature type="region of interest" description="Disordered" evidence="1">
    <location>
        <begin position="1"/>
        <end position="21"/>
    </location>
</feature>
<keyword evidence="2" id="KW-1133">Transmembrane helix</keyword>
<dbReference type="GeneID" id="33043618"/>
<dbReference type="RefSeq" id="XP_021337494.1">
    <property type="nucleotide sequence ID" value="XM_021482905.1"/>
</dbReference>
<feature type="transmembrane region" description="Helical" evidence="2">
    <location>
        <begin position="46"/>
        <end position="68"/>
    </location>
</feature>
<keyword evidence="2" id="KW-0472">Membrane</keyword>
<feature type="compositionally biased region" description="Polar residues" evidence="1">
    <location>
        <begin position="1"/>
        <end position="13"/>
    </location>
</feature>
<keyword evidence="2" id="KW-0812">Transmembrane</keyword>
<reference evidence="3 4" key="3">
    <citation type="journal article" date="2016" name="Sci. Rep.">
        <title>Genome-wide diversity and gene expression profiling of Babesia microti isolates identify polymorphic genes that mediate host-pathogen interactions.</title>
        <authorList>
            <person name="Silva J.C."/>
            <person name="Cornillot E."/>
            <person name="McCracken C."/>
            <person name="Usmani-Brown S."/>
            <person name="Dwivedi A."/>
            <person name="Ifeonu O.O."/>
            <person name="Crabtree J."/>
            <person name="Gotia H.T."/>
            <person name="Virji A.Z."/>
            <person name="Reynes C."/>
            <person name="Colinge J."/>
            <person name="Kumar V."/>
            <person name="Lawres L."/>
            <person name="Pazzi J.E."/>
            <person name="Pablo J.V."/>
            <person name="Hung C."/>
            <person name="Brancato J."/>
            <person name="Kumari P."/>
            <person name="Orvis J."/>
            <person name="Tretina K."/>
            <person name="Chibucos M."/>
            <person name="Ott S."/>
            <person name="Sadzewicz L."/>
            <person name="Sengamalay N."/>
            <person name="Shetty A.C."/>
            <person name="Su Q."/>
            <person name="Tallon L."/>
            <person name="Fraser C.M."/>
            <person name="Frutos R."/>
            <person name="Molina D.M."/>
            <person name="Krause P.J."/>
            <person name="Ben Mamoun C."/>
        </authorList>
    </citation>
    <scope>NUCLEOTIDE SEQUENCE [LARGE SCALE GENOMIC DNA]</scope>
    <source>
        <strain evidence="3 4">RI</strain>
    </source>
</reference>
<dbReference type="AlphaFoldDB" id="A0A1N6LWZ9"/>
<organism evidence="3 4">
    <name type="scientific">Babesia microti (strain RI)</name>
    <dbReference type="NCBI Taxonomy" id="1133968"/>
    <lineage>
        <taxon>Eukaryota</taxon>
        <taxon>Sar</taxon>
        <taxon>Alveolata</taxon>
        <taxon>Apicomplexa</taxon>
        <taxon>Aconoidasida</taxon>
        <taxon>Piroplasmida</taxon>
        <taxon>Babesiidae</taxon>
        <taxon>Babesia</taxon>
    </lineage>
</organism>
<reference evidence="3 4" key="1">
    <citation type="journal article" date="2012" name="Nucleic Acids Res.">
        <title>Sequencing of the smallest Apicomplexan genome from the human pathogen Babesia microti.</title>
        <authorList>
            <person name="Cornillot E."/>
            <person name="Hadj-Kaddour K."/>
            <person name="Dassouli A."/>
            <person name="Noel B."/>
            <person name="Ranwez V."/>
            <person name="Vacherie B."/>
            <person name="Augagneur Y."/>
            <person name="Bres V."/>
            <person name="Duclos A."/>
            <person name="Randazzo S."/>
            <person name="Carcy B."/>
            <person name="Debierre-Grockiego F."/>
            <person name="Delbecq S."/>
            <person name="Moubri-Menage K."/>
            <person name="Shams-Eldin H."/>
            <person name="Usmani-Brown S."/>
            <person name="Bringaud F."/>
            <person name="Wincker P."/>
            <person name="Vivares C.P."/>
            <person name="Schwarz R.T."/>
            <person name="Schetters T.P."/>
            <person name="Krause P.J."/>
            <person name="Gorenflot A."/>
            <person name="Berry V."/>
            <person name="Barbe V."/>
            <person name="Ben Mamoun C."/>
        </authorList>
    </citation>
    <scope>NUCLEOTIDE SEQUENCE [LARGE SCALE GENOMIC DNA]</scope>
    <source>
        <strain evidence="3 4">RI</strain>
    </source>
</reference>
<evidence type="ECO:0000256" key="2">
    <source>
        <dbReference type="SAM" id="Phobius"/>
    </source>
</evidence>
<reference evidence="3 4" key="2">
    <citation type="journal article" date="2013" name="PLoS ONE">
        <title>Whole genome mapping and re-organization of the nuclear and mitochondrial genomes of Babesia microti isolates.</title>
        <authorList>
            <person name="Cornillot E."/>
            <person name="Dassouli A."/>
            <person name="Garg A."/>
            <person name="Pachikara N."/>
            <person name="Randazzo S."/>
            <person name="Depoix D."/>
            <person name="Carcy B."/>
            <person name="Delbecq S."/>
            <person name="Frutos R."/>
            <person name="Silva J.C."/>
            <person name="Sutton R."/>
            <person name="Krause P.J."/>
            <person name="Mamoun C.B."/>
        </authorList>
    </citation>
    <scope>NUCLEOTIDE SEQUENCE [LARGE SCALE GENOMIC DNA]</scope>
    <source>
        <strain evidence="3 4">RI</strain>
    </source>
</reference>
<protein>
    <submittedName>
        <fullName evidence="3">Uncharacterized protein</fullName>
    </submittedName>
</protein>
<dbReference type="EMBL" id="FO082871">
    <property type="protein sequence ID" value="SIO73393.1"/>
    <property type="molecule type" value="Genomic_DNA"/>
</dbReference>
<evidence type="ECO:0000256" key="1">
    <source>
        <dbReference type="SAM" id="MobiDB-lite"/>
    </source>
</evidence>
<dbReference type="VEuPathDB" id="PiroplasmaDB:BMR1_01G02591"/>
<proteinExistence type="predicted"/>
<gene>
    <name evidence="3" type="ORF">BMR1_01G02591</name>
</gene>
<sequence length="76" mass="8757">MVSYDKTSISSGTHGDRPESSNDAIPLTSFGRWSRYWDDLLGKWKWPVLIFTFLGLIGLTVFSIYRLIYNTSELVH</sequence>